<gene>
    <name evidence="1" type="primary">1</name>
    <name evidence="1" type="ORF">PBI_KINGVEVEVE_1</name>
</gene>
<accession>A0A023ZYK5</accession>
<organism evidence="1 2">
    <name type="scientific">Mycobacterium phage KingVeVeVe</name>
    <dbReference type="NCBI Taxonomy" id="1471544"/>
    <lineage>
        <taxon>Viruses</taxon>
        <taxon>Duplodnaviria</taxon>
        <taxon>Heunggongvirae</taxon>
        <taxon>Uroviricota</taxon>
        <taxon>Caudoviricetes</taxon>
        <taxon>Bclasvirinae</taxon>
        <taxon>Pegunavirus</taxon>
        <taxon>Pegunavirus soto</taxon>
    </lineage>
</organism>
<dbReference type="InterPro" id="IPR040717">
    <property type="entry name" value="Ploop_nt_kinase3"/>
</dbReference>
<evidence type="ECO:0000313" key="1">
    <source>
        <dbReference type="EMBL" id="AHY84270.1"/>
    </source>
</evidence>
<evidence type="ECO:0000313" key="2">
    <source>
        <dbReference type="Proteomes" id="UP000024436"/>
    </source>
</evidence>
<keyword evidence="1" id="KW-0808">Transferase</keyword>
<name>A0A023ZYK5_9CAUD</name>
<dbReference type="Pfam" id="PF18751">
    <property type="entry name" value="Ploopntkinase3"/>
    <property type="match status" value="1"/>
</dbReference>
<keyword evidence="1" id="KW-0418">Kinase</keyword>
<dbReference type="GO" id="GO:0016301">
    <property type="term" value="F:kinase activity"/>
    <property type="evidence" value="ECO:0007669"/>
    <property type="project" value="UniProtKB-KW"/>
</dbReference>
<dbReference type="EMBL" id="KJ538723">
    <property type="protein sequence ID" value="AHY84270.1"/>
    <property type="molecule type" value="Genomic_DNA"/>
</dbReference>
<dbReference type="InterPro" id="IPR027417">
    <property type="entry name" value="P-loop_NTPase"/>
</dbReference>
<reference evidence="1 2" key="1">
    <citation type="submission" date="2014-03" db="EMBL/GenBank/DDBJ databases">
        <authorList>
            <person name="Barber N.R."/>
            <person name="Francolini R.D."/>
            <person name="Gray A.J."/>
            <person name="Hamilton K."/>
            <person name="Jung E."/>
            <person name="Killpatrick M.S."/>
            <person name="Le T.M."/>
            <person name="Lin R."/>
            <person name="Morris L.Y."/>
            <person name="O'Neil L.P."/>
            <person name="Pederson E.N."/>
            <person name="Sepehri B.F."/>
            <person name="Shaffer R.A."/>
            <person name="Sridharan P.S."/>
            <person name="Tseng L."/>
            <person name="Williams L.H."/>
            <person name="Cohen L.B."/>
            <person name="Ahrens K.J."/>
            <person name="Braun M.A."/>
            <person name="Jarvik J."/>
            <person name="Lopez A.J."/>
            <person name="Bradley K.W."/>
            <person name="Clarke D.Q."/>
            <person name="Lewis M.F."/>
            <person name="Barker L.P."/>
            <person name="Bailey C."/>
            <person name="Asai D.J."/>
            <person name="Garber M.L."/>
            <person name="Bowman C.A."/>
            <person name="Russell D.A."/>
            <person name="Pope W.H."/>
            <person name="Jacobs-Sera D."/>
            <person name="Hendrix R.W."/>
            <person name="Hatfull G.F."/>
        </authorList>
    </citation>
    <scope>NUCLEOTIDE SEQUENCE [LARGE SCALE GENOMIC DNA]</scope>
</reference>
<dbReference type="Proteomes" id="UP000024436">
    <property type="component" value="Segment"/>
</dbReference>
<sequence>MLVMTTNHRLIYLVGAPGAGKSTMMAHLTDCFDREHVPGTDTAPAYDLLTYTDGEVAGVELGKRRPKFSGTDALPASIIEKAIPWLNTKPFRLVFAEGARLANKRFLDAAVAAGYEVHLGWLNHPDVDAWRAARSAEVGKVQSESWVKGRVTAVTKLVENYINRPERGVKVYVGGPEQLTSDMEHLLG</sequence>
<protein>
    <submittedName>
        <fullName evidence="1">Adenylate kinase</fullName>
    </submittedName>
</protein>
<dbReference type="SUPFAM" id="SSF52540">
    <property type="entry name" value="P-loop containing nucleoside triphosphate hydrolases"/>
    <property type="match status" value="2"/>
</dbReference>
<proteinExistence type="predicted"/>